<evidence type="ECO:0000313" key="3">
    <source>
        <dbReference type="Proteomes" id="UP000595437"/>
    </source>
</evidence>
<dbReference type="AlphaFoldDB" id="A0A7T8HM61"/>
<keyword evidence="3" id="KW-1185">Reference proteome</keyword>
<organism evidence="2 3">
    <name type="scientific">Caligus rogercresseyi</name>
    <name type="common">Sea louse</name>
    <dbReference type="NCBI Taxonomy" id="217165"/>
    <lineage>
        <taxon>Eukaryota</taxon>
        <taxon>Metazoa</taxon>
        <taxon>Ecdysozoa</taxon>
        <taxon>Arthropoda</taxon>
        <taxon>Crustacea</taxon>
        <taxon>Multicrustacea</taxon>
        <taxon>Hexanauplia</taxon>
        <taxon>Copepoda</taxon>
        <taxon>Siphonostomatoida</taxon>
        <taxon>Caligidae</taxon>
        <taxon>Caligus</taxon>
    </lineage>
</organism>
<evidence type="ECO:0000259" key="1">
    <source>
        <dbReference type="Pfam" id="PF12596"/>
    </source>
</evidence>
<feature type="domain" description="Transposable element P transposase-like C-terminal" evidence="1">
    <location>
        <begin position="21"/>
        <end position="63"/>
    </location>
</feature>
<protein>
    <recommendedName>
        <fullName evidence="1">Transposable element P transposase-like C-terminal domain-containing protein</fullName>
    </recommendedName>
</protein>
<dbReference type="InterPro" id="IPR022242">
    <property type="entry name" value="TNP-like_C"/>
</dbReference>
<dbReference type="OrthoDB" id="6757204at2759"/>
<sequence>ETLENSDFIADLDVEEEMTASHEEYSQVSMISNSCSEQGLAYIAGFLAKKFKDAYPNLGKKTCDFGSYEETTSPWIAL</sequence>
<dbReference type="Pfam" id="PF12596">
    <property type="entry name" value="Tnp_P_element_C"/>
    <property type="match status" value="1"/>
</dbReference>
<dbReference type="Proteomes" id="UP000595437">
    <property type="component" value="Chromosome 3"/>
</dbReference>
<gene>
    <name evidence="2" type="ORF">FKW44_004785</name>
</gene>
<feature type="non-terminal residue" evidence="2">
    <location>
        <position position="78"/>
    </location>
</feature>
<feature type="non-terminal residue" evidence="2">
    <location>
        <position position="1"/>
    </location>
</feature>
<evidence type="ECO:0000313" key="2">
    <source>
        <dbReference type="EMBL" id="QQP52594.1"/>
    </source>
</evidence>
<accession>A0A7T8HM61</accession>
<dbReference type="EMBL" id="CP045892">
    <property type="protein sequence ID" value="QQP52594.1"/>
    <property type="molecule type" value="Genomic_DNA"/>
</dbReference>
<proteinExistence type="predicted"/>
<name>A0A7T8HM61_CALRO</name>
<reference evidence="3" key="1">
    <citation type="submission" date="2021-01" db="EMBL/GenBank/DDBJ databases">
        <title>Caligus Genome Assembly.</title>
        <authorList>
            <person name="Gallardo-Escarate C."/>
        </authorList>
    </citation>
    <scope>NUCLEOTIDE SEQUENCE [LARGE SCALE GENOMIC DNA]</scope>
</reference>